<accession>A0A1H9MHV9</accession>
<evidence type="ECO:0000256" key="2">
    <source>
        <dbReference type="HAMAP-Rule" id="MF_01103"/>
    </source>
</evidence>
<evidence type="ECO:0000313" key="5">
    <source>
        <dbReference type="Proteomes" id="UP000198556"/>
    </source>
</evidence>
<keyword evidence="5" id="KW-1185">Reference proteome</keyword>
<dbReference type="PANTHER" id="PTHR37300:SF1">
    <property type="entry name" value="UPF0291 PROTEIN YNZC"/>
    <property type="match status" value="1"/>
</dbReference>
<feature type="compositionally biased region" description="Basic and acidic residues" evidence="3">
    <location>
        <begin position="63"/>
        <end position="83"/>
    </location>
</feature>
<comment type="similarity">
    <text evidence="2">Belongs to the UPF0291 family.</text>
</comment>
<dbReference type="GO" id="GO:0005737">
    <property type="term" value="C:cytoplasm"/>
    <property type="evidence" value="ECO:0007669"/>
    <property type="project" value="UniProtKB-SubCell"/>
</dbReference>
<protein>
    <recommendedName>
        <fullName evidence="2">UPF0291 protein SAMN05421767_12716</fullName>
    </recommendedName>
</protein>
<evidence type="ECO:0000256" key="3">
    <source>
        <dbReference type="SAM" id="MobiDB-lite"/>
    </source>
</evidence>
<keyword evidence="1 2" id="KW-0963">Cytoplasm</keyword>
<feature type="region of interest" description="Disordered" evidence="3">
    <location>
        <begin position="58"/>
        <end position="83"/>
    </location>
</feature>
<dbReference type="InterPro" id="IPR009242">
    <property type="entry name" value="DUF896"/>
</dbReference>
<organism evidence="4 5">
    <name type="scientific">Granulicatella balaenopterae</name>
    <dbReference type="NCBI Taxonomy" id="137733"/>
    <lineage>
        <taxon>Bacteria</taxon>
        <taxon>Bacillati</taxon>
        <taxon>Bacillota</taxon>
        <taxon>Bacilli</taxon>
        <taxon>Lactobacillales</taxon>
        <taxon>Carnobacteriaceae</taxon>
        <taxon>Granulicatella</taxon>
    </lineage>
</organism>
<gene>
    <name evidence="4" type="ORF">SAMN05421767_12716</name>
</gene>
<dbReference type="HAMAP" id="MF_01103">
    <property type="entry name" value="UPF0291"/>
    <property type="match status" value="1"/>
</dbReference>
<dbReference type="EMBL" id="FOGF01000027">
    <property type="protein sequence ID" value="SER23300.1"/>
    <property type="molecule type" value="Genomic_DNA"/>
</dbReference>
<evidence type="ECO:0000256" key="1">
    <source>
        <dbReference type="ARBA" id="ARBA00022490"/>
    </source>
</evidence>
<name>A0A1H9MHV9_9LACT</name>
<dbReference type="STRING" id="137733.SAMN05421767_12716"/>
<evidence type="ECO:0000313" key="4">
    <source>
        <dbReference type="EMBL" id="SER23300.1"/>
    </source>
</evidence>
<dbReference type="Proteomes" id="UP000198556">
    <property type="component" value="Unassembled WGS sequence"/>
</dbReference>
<reference evidence="4 5" key="1">
    <citation type="submission" date="2016-10" db="EMBL/GenBank/DDBJ databases">
        <authorList>
            <person name="de Groot N.N."/>
        </authorList>
    </citation>
    <scope>NUCLEOTIDE SEQUENCE [LARGE SCALE GENOMIC DNA]</scope>
    <source>
        <strain evidence="4 5">DSM 15827</strain>
    </source>
</reference>
<comment type="subcellular location">
    <subcellularLocation>
        <location evidence="2">Cytoplasm</location>
    </subcellularLocation>
</comment>
<proteinExistence type="inferred from homology"/>
<dbReference type="Gene3D" id="1.10.287.540">
    <property type="entry name" value="Helix hairpin bin"/>
    <property type="match status" value="1"/>
</dbReference>
<dbReference type="PANTHER" id="PTHR37300">
    <property type="entry name" value="UPF0291 PROTEIN CBO2609/CLC_2481"/>
    <property type="match status" value="1"/>
</dbReference>
<dbReference type="SUPFAM" id="SSF158221">
    <property type="entry name" value="YnzC-like"/>
    <property type="match status" value="1"/>
</dbReference>
<dbReference type="Pfam" id="PF05979">
    <property type="entry name" value="DUF896"/>
    <property type="match status" value="1"/>
</dbReference>
<sequence>MEMDQILSELKVLSAKKKAGTITPEEVEKQKALREEYMTIFRSALRGHIEGIKVVDNDGNDITPDKLKQVQKEKGIHGRHLED</sequence>
<dbReference type="AlphaFoldDB" id="A0A1H9MHV9"/>